<sequence>MPEYIYLNHTVKQGETLWGIARHYKVEEHKIIQSNPEIKIIPQGNGRYEIAKLKEGQILRIPQEKKEAKRGVKTITGNTMPQAGVKEKYRVTEWYAGTPENQRDSTKVKWAVYYQKEGKYILKLQKEIGEFTFYEQAIGKDIRVVGYLYSPELDNDSALPIKVVSNPTPSITSLSLYDINKTNPLPRNAKLKLGQSLYVVANTTNSVGKKIEFTLLKKEEKAAGSEYIPITQKTEKVCTKGTATTVFYFDDLRLLMSGEKRQKYRVNAQLEDSETTYIFENGVEIENPRPSQPTLRKETVLYKGTSAIQEGWNKLKESYKKLTTSEEPQIQRVSLYIPENKTKVSYGEYIKLKIEGKYLKGQNVEYTIYEDDTYSREELDAGVVQMQSDEQEVTLQLTQEMYKKGGTDWYELMDGKHEIFVRVKLKGKTPIQSTGIIEVDTTVMKMETIPGNRAVTTGKPDRKEEKKESKCPRCDKDITLEEIKNICVDSKGKCLIKDETLIKAAIPYLNQYRKKVGINTCIRKAHFLSQIAQESKFYSTEENFNYYWESLVLTFGAFNTEEGKKKAKLWGRAIKDKNSKGYVAVSKTNQINIANWVYKDKNKNGSFSSGDGTTYRGRGFKQITWKSNYEDLSNYFNKNMKIGNEANVDWVKNPLDLTNKPKEAITSALAYWGKNNINSVAIKKSEECVKSVTRKINPALKGLNERIRFFKKAVDILKVDECLNGVNKSNNNGKGTIVVISGIGNKIKKSWVVYETNVYKDISLESYKKLKKDSKLPKPNYSTYLARDAHGEKYGKHSNKRYGPKNETPPGEYFLIPGVSGQKYKMYISSNGTSASINGINGIRGGIAIHQYSPKYAIGCLTTITGKDTTIINELLETLTDLPLKDNKPVRIIIEERLVKEETWEDPKIGTIKWTGIL</sequence>
<dbReference type="Pfam" id="PF01476">
    <property type="entry name" value="LysM"/>
    <property type="match status" value="1"/>
</dbReference>
<keyword evidence="3" id="KW-1185">Reference proteome</keyword>
<dbReference type="SMART" id="SM00257">
    <property type="entry name" value="LysM"/>
    <property type="match status" value="1"/>
</dbReference>
<dbReference type="PROSITE" id="PS51782">
    <property type="entry name" value="LYSM"/>
    <property type="match status" value="1"/>
</dbReference>
<name>A0A0X3AN89_9FLAO</name>
<proteinExistence type="predicted"/>
<dbReference type="OrthoDB" id="961266at2"/>
<accession>A0A0X3AN89</accession>
<evidence type="ECO:0000259" key="1">
    <source>
        <dbReference type="PROSITE" id="PS51782"/>
    </source>
</evidence>
<organism evidence="2 3">
    <name type="scientific">Apibacter mensalis</name>
    <dbReference type="NCBI Taxonomy" id="1586267"/>
    <lineage>
        <taxon>Bacteria</taxon>
        <taxon>Pseudomonadati</taxon>
        <taxon>Bacteroidota</taxon>
        <taxon>Flavobacteriia</taxon>
        <taxon>Flavobacteriales</taxon>
        <taxon>Weeksellaceae</taxon>
        <taxon>Apibacter</taxon>
    </lineage>
</organism>
<dbReference type="InterPro" id="IPR023346">
    <property type="entry name" value="Lysozyme-like_dom_sf"/>
</dbReference>
<dbReference type="InterPro" id="IPR018392">
    <property type="entry name" value="LysM"/>
</dbReference>
<dbReference type="SUPFAM" id="SSF53955">
    <property type="entry name" value="Lysozyme-like"/>
    <property type="match status" value="1"/>
</dbReference>
<dbReference type="CDD" id="cd00118">
    <property type="entry name" value="LysM"/>
    <property type="match status" value="1"/>
</dbReference>
<dbReference type="Gene3D" id="1.10.530.10">
    <property type="match status" value="1"/>
</dbReference>
<evidence type="ECO:0000313" key="3">
    <source>
        <dbReference type="Proteomes" id="UP000182761"/>
    </source>
</evidence>
<feature type="domain" description="LysM" evidence="1">
    <location>
        <begin position="7"/>
        <end position="61"/>
    </location>
</feature>
<evidence type="ECO:0000313" key="2">
    <source>
        <dbReference type="EMBL" id="CVK15328.1"/>
    </source>
</evidence>
<dbReference type="InterPro" id="IPR036779">
    <property type="entry name" value="LysM_dom_sf"/>
</dbReference>
<reference evidence="2 3" key="1">
    <citation type="submission" date="2016-01" db="EMBL/GenBank/DDBJ databases">
        <authorList>
            <person name="McClelland M."/>
            <person name="Jain A."/>
            <person name="Saraogi P."/>
            <person name="Mendelson R."/>
            <person name="Westerman R."/>
            <person name="SanMiguel P."/>
            <person name="Csonka L."/>
        </authorList>
    </citation>
    <scope>NUCLEOTIDE SEQUENCE [LARGE SCALE GENOMIC DNA]</scope>
    <source>
        <strain evidence="2 3">R-53146</strain>
    </source>
</reference>
<dbReference type="Proteomes" id="UP000182761">
    <property type="component" value="Unassembled WGS sequence"/>
</dbReference>
<dbReference type="AlphaFoldDB" id="A0A0X3AN89"/>
<dbReference type="SUPFAM" id="SSF54106">
    <property type="entry name" value="LysM domain"/>
    <property type="match status" value="1"/>
</dbReference>
<protein>
    <submittedName>
        <fullName evidence="2">Predicted chitinase</fullName>
    </submittedName>
</protein>
<dbReference type="EMBL" id="FCOR01000001">
    <property type="protein sequence ID" value="CVK15328.1"/>
    <property type="molecule type" value="Genomic_DNA"/>
</dbReference>
<dbReference type="STRING" id="1586267.GCA_001418685_00142"/>
<dbReference type="Gene3D" id="3.10.350.10">
    <property type="entry name" value="LysM domain"/>
    <property type="match status" value="1"/>
</dbReference>
<dbReference type="RefSeq" id="WP_055424559.1">
    <property type="nucleotide sequence ID" value="NZ_FCOR01000001.1"/>
</dbReference>
<gene>
    <name evidence="2" type="ORF">Ga0061079_101141</name>
</gene>